<organism evidence="1">
    <name type="scientific">viral metagenome</name>
    <dbReference type="NCBI Taxonomy" id="1070528"/>
    <lineage>
        <taxon>unclassified sequences</taxon>
        <taxon>metagenomes</taxon>
        <taxon>organismal metagenomes</taxon>
    </lineage>
</organism>
<dbReference type="EMBL" id="MN739044">
    <property type="protein sequence ID" value="QHS85573.1"/>
    <property type="molecule type" value="Genomic_DNA"/>
</dbReference>
<name>A0A6C0B280_9ZZZZ</name>
<accession>A0A6C0B280</accession>
<sequence>MENVDTTVEQKKPEVRLVDVPVTDENVALNVIVSFLSLAQRRGVFAMDESAKIWECVQKFQKN</sequence>
<proteinExistence type="predicted"/>
<reference evidence="1" key="1">
    <citation type="journal article" date="2020" name="Nature">
        <title>Giant virus diversity and host interactions through global metagenomics.</title>
        <authorList>
            <person name="Schulz F."/>
            <person name="Roux S."/>
            <person name="Paez-Espino D."/>
            <person name="Jungbluth S."/>
            <person name="Walsh D.A."/>
            <person name="Denef V.J."/>
            <person name="McMahon K.D."/>
            <person name="Konstantinidis K.T."/>
            <person name="Eloe-Fadrosh E.A."/>
            <person name="Kyrpides N.C."/>
            <person name="Woyke T."/>
        </authorList>
    </citation>
    <scope>NUCLEOTIDE SEQUENCE</scope>
    <source>
        <strain evidence="1">GVMAG-M-3300009182-78</strain>
    </source>
</reference>
<dbReference type="AlphaFoldDB" id="A0A6C0B280"/>
<protein>
    <submittedName>
        <fullName evidence="1">Uncharacterized protein</fullName>
    </submittedName>
</protein>
<evidence type="ECO:0000313" key="1">
    <source>
        <dbReference type="EMBL" id="QHS85573.1"/>
    </source>
</evidence>